<evidence type="ECO:0000313" key="8">
    <source>
        <dbReference type="EMBL" id="PPK97107.1"/>
    </source>
</evidence>
<evidence type="ECO:0000313" key="9">
    <source>
        <dbReference type="Proteomes" id="UP000239002"/>
    </source>
</evidence>
<dbReference type="InterPro" id="IPR000209">
    <property type="entry name" value="Peptidase_S8/S53_dom"/>
</dbReference>
<feature type="active site" description="Charge relay system" evidence="6">
    <location>
        <position position="346"/>
    </location>
</feature>
<dbReference type="Gene3D" id="2.60.40.10">
    <property type="entry name" value="Immunoglobulins"/>
    <property type="match status" value="1"/>
</dbReference>
<evidence type="ECO:0000256" key="6">
    <source>
        <dbReference type="PROSITE-ProRule" id="PRU01240"/>
    </source>
</evidence>
<dbReference type="InterPro" id="IPR026444">
    <property type="entry name" value="Secre_tail"/>
</dbReference>
<dbReference type="EMBL" id="PTJE01000001">
    <property type="protein sequence ID" value="PPK97107.1"/>
    <property type="molecule type" value="Genomic_DNA"/>
</dbReference>
<dbReference type="PRINTS" id="PR00723">
    <property type="entry name" value="SUBTILISIN"/>
</dbReference>
<dbReference type="InterPro" id="IPR002884">
    <property type="entry name" value="P_dom"/>
</dbReference>
<keyword evidence="2 6" id="KW-0645">Protease</keyword>
<dbReference type="Pfam" id="PF01483">
    <property type="entry name" value="P_proprotein"/>
    <property type="match status" value="1"/>
</dbReference>
<accession>A0A2S6IS84</accession>
<dbReference type="Gene3D" id="3.40.50.200">
    <property type="entry name" value="Peptidase S8/S53 domain"/>
    <property type="match status" value="1"/>
</dbReference>
<protein>
    <submittedName>
        <fullName evidence="8">Putative secreted protein (Por secretion system target)</fullName>
    </submittedName>
</protein>
<evidence type="ECO:0000256" key="1">
    <source>
        <dbReference type="ARBA" id="ARBA00011073"/>
    </source>
</evidence>
<dbReference type="PROSITE" id="PS51829">
    <property type="entry name" value="P_HOMO_B"/>
    <property type="match status" value="1"/>
</dbReference>
<dbReference type="Proteomes" id="UP000239002">
    <property type="component" value="Unassembled WGS sequence"/>
</dbReference>
<dbReference type="InterPro" id="IPR036852">
    <property type="entry name" value="Peptidase_S8/S53_dom_sf"/>
</dbReference>
<dbReference type="InterPro" id="IPR050131">
    <property type="entry name" value="Peptidase_S8_subtilisin-like"/>
</dbReference>
<dbReference type="InterPro" id="IPR023828">
    <property type="entry name" value="Peptidase_S8_Ser-AS"/>
</dbReference>
<keyword evidence="9" id="KW-1185">Reference proteome</keyword>
<evidence type="ECO:0000256" key="2">
    <source>
        <dbReference type="ARBA" id="ARBA00022670"/>
    </source>
</evidence>
<dbReference type="GO" id="GO:0004252">
    <property type="term" value="F:serine-type endopeptidase activity"/>
    <property type="evidence" value="ECO:0007669"/>
    <property type="project" value="UniProtKB-UniRule"/>
</dbReference>
<dbReference type="PANTHER" id="PTHR43806:SF11">
    <property type="entry name" value="CEREVISIN-RELATED"/>
    <property type="match status" value="1"/>
</dbReference>
<evidence type="ECO:0000259" key="7">
    <source>
        <dbReference type="PROSITE" id="PS51829"/>
    </source>
</evidence>
<dbReference type="InterPro" id="IPR015500">
    <property type="entry name" value="Peptidase_S8_subtilisin-rel"/>
</dbReference>
<evidence type="ECO:0000256" key="4">
    <source>
        <dbReference type="ARBA" id="ARBA00022801"/>
    </source>
</evidence>
<dbReference type="InterPro" id="IPR034058">
    <property type="entry name" value="TagA/B/C/D_pept_dom"/>
</dbReference>
<keyword evidence="3" id="KW-0732">Signal</keyword>
<gene>
    <name evidence="8" type="ORF">LY01_00934</name>
</gene>
<comment type="caution">
    <text evidence="8">The sequence shown here is derived from an EMBL/GenBank/DDBJ whole genome shotgun (WGS) entry which is preliminary data.</text>
</comment>
<dbReference type="Pfam" id="PF18962">
    <property type="entry name" value="Por_Secre_tail"/>
    <property type="match status" value="1"/>
</dbReference>
<dbReference type="SUPFAM" id="SSF49785">
    <property type="entry name" value="Galactose-binding domain-like"/>
    <property type="match status" value="2"/>
</dbReference>
<dbReference type="PROSITE" id="PS00138">
    <property type="entry name" value="SUBTILASE_SER"/>
    <property type="match status" value="1"/>
</dbReference>
<dbReference type="NCBIfam" id="TIGR04183">
    <property type="entry name" value="Por_Secre_tail"/>
    <property type="match status" value="1"/>
</dbReference>
<name>A0A2S6IS84_9FLAO</name>
<reference evidence="8 9" key="1">
    <citation type="submission" date="2018-02" db="EMBL/GenBank/DDBJ databases">
        <title>Genomic Encyclopedia of Archaeal and Bacterial Type Strains, Phase II (KMG-II): from individual species to whole genera.</title>
        <authorList>
            <person name="Goeker M."/>
        </authorList>
    </citation>
    <scope>NUCLEOTIDE SEQUENCE [LARGE SCALE GENOMIC DNA]</scope>
    <source>
        <strain evidence="8 9">DSM 16809</strain>
    </source>
</reference>
<dbReference type="InterPro" id="IPR008979">
    <property type="entry name" value="Galactose-bd-like_sf"/>
</dbReference>
<feature type="active site" description="Charge relay system" evidence="6">
    <location>
        <position position="124"/>
    </location>
</feature>
<sequence length="978" mass="104060">MLLASSLLVSSLCFSQTKEEKAEIIKNNNQESLYRLINELDQKNTIGLEKALEYSKANNVPMIIENPKDGSFQQLMRIAEDGSPVYYTIHNVDAANSSRANRLHNGGSLGLNVEGQNMTAYVWDGGAVLTTHNEFNNSSVGRAQVGDNVLVGNGNSFHATHVSGTIVASGVNPAAKGMAPQANVITNDWSNDFTEMAIAASNGALLSNHSYGVNAGSIGDDLFGKYITDSRDVDQIAFDAPYYLPVFSAGNDGGDSTSNGIPIEGNVNLDKLSFNSVAKNVMVVANAQDAVINTDGSLNSVFINASSSQGPTDDLRVKPDITGNGTQLLSTFDTSISAYNSISGTSMSAPNVTGSMLLLQQHYKNLNGKFMRAATLKGITLHTADDIGIAGPDPITGWGMMNTMEAANVISGDKLRSNIIEEELQDGDTFTFVIKSDDISKLMASISWTDVAGNVNQGGANDATPALINDLDIRISQSGTVFEPWKLIGASSNSTGDNVVDNVERVEVPNATGEYTITVTHKGSLVGGSQKFSLVVTGLNNIYALSSVSPSIEVCNDQITSFPIEFLADQSFNETATLSLVNLPSGVTASFSNSSFTNNASLSLNLSNLGAAPVGTYDLTVNAVTPTRTRSIDLTLRIMSDTFSPVNLVFPADQATTIDTSAILDWDDEPNAQQYQIQIAVNPAFGRPVLDVLVDQSSLRIDPSLLFPSLTYYWRVMPINDCGQGTFVTRSFTTFDCEDITASVPTPISIPDDNATGITSVLSINRVNNVNIGKISVFVRSTHEYSGDLLITLTSPAGTTVLLAFPSGCDLEDLLVTFDDNGGPFTCDVATGLSGYTGVIQPVGNLSDFNGETINGDWTLSVADRGPADLGTLNAWSITFCEEPQTLSNESIEELDFAVYPNPSNGVFTVSTANATNSGDAVITISDLNGRRVFTRDVKNLSGNLDETIDVQNLTNGLYLLQVQQGASSTVEKIIINK</sequence>
<dbReference type="Gene3D" id="2.60.120.380">
    <property type="match status" value="1"/>
</dbReference>
<dbReference type="Pfam" id="PF00082">
    <property type="entry name" value="Peptidase_S8"/>
    <property type="match status" value="1"/>
</dbReference>
<evidence type="ECO:0000256" key="3">
    <source>
        <dbReference type="ARBA" id="ARBA00022729"/>
    </source>
</evidence>
<dbReference type="PROSITE" id="PS51892">
    <property type="entry name" value="SUBTILASE"/>
    <property type="match status" value="1"/>
</dbReference>
<feature type="domain" description="P/Homo B" evidence="7">
    <location>
        <begin position="730"/>
        <end position="886"/>
    </location>
</feature>
<feature type="active site" description="Charge relay system" evidence="6">
    <location>
        <position position="158"/>
    </location>
</feature>
<dbReference type="GO" id="GO:0006508">
    <property type="term" value="P:proteolysis"/>
    <property type="evidence" value="ECO:0007669"/>
    <property type="project" value="UniProtKB-KW"/>
</dbReference>
<dbReference type="SUPFAM" id="SSF52743">
    <property type="entry name" value="Subtilisin-like"/>
    <property type="match status" value="1"/>
</dbReference>
<dbReference type="CDD" id="cd04842">
    <property type="entry name" value="Peptidases_S8_Kp43_protease"/>
    <property type="match status" value="1"/>
</dbReference>
<keyword evidence="4 6" id="KW-0378">Hydrolase</keyword>
<keyword evidence="5 6" id="KW-0720">Serine protease</keyword>
<comment type="similarity">
    <text evidence="1 6">Belongs to the peptidase S8 family.</text>
</comment>
<organism evidence="8 9">
    <name type="scientific">Nonlabens xylanidelens</name>
    <dbReference type="NCBI Taxonomy" id="191564"/>
    <lineage>
        <taxon>Bacteria</taxon>
        <taxon>Pseudomonadati</taxon>
        <taxon>Bacteroidota</taxon>
        <taxon>Flavobacteriia</taxon>
        <taxon>Flavobacteriales</taxon>
        <taxon>Flavobacteriaceae</taxon>
        <taxon>Nonlabens</taxon>
    </lineage>
</organism>
<proteinExistence type="inferred from homology"/>
<evidence type="ECO:0000256" key="5">
    <source>
        <dbReference type="ARBA" id="ARBA00022825"/>
    </source>
</evidence>
<dbReference type="PANTHER" id="PTHR43806">
    <property type="entry name" value="PEPTIDASE S8"/>
    <property type="match status" value="1"/>
</dbReference>
<dbReference type="Gene3D" id="2.60.120.260">
    <property type="entry name" value="Galactose-binding domain-like"/>
    <property type="match status" value="1"/>
</dbReference>
<dbReference type="AlphaFoldDB" id="A0A2S6IS84"/>
<dbReference type="InterPro" id="IPR013783">
    <property type="entry name" value="Ig-like_fold"/>
</dbReference>